<dbReference type="Proteomes" id="UP001363151">
    <property type="component" value="Unassembled WGS sequence"/>
</dbReference>
<dbReference type="PANTHER" id="PTHR43201">
    <property type="entry name" value="ACYL-COA SYNTHETASE"/>
    <property type="match status" value="1"/>
</dbReference>
<dbReference type="Pfam" id="PF08659">
    <property type="entry name" value="KR"/>
    <property type="match status" value="1"/>
</dbReference>
<comment type="caution">
    <text evidence="6">The sequence shown here is derived from an EMBL/GenBank/DDBJ whole genome shotgun (WGS) entry which is preliminary data.</text>
</comment>
<evidence type="ECO:0000259" key="5">
    <source>
        <dbReference type="Pfam" id="PF13193"/>
    </source>
</evidence>
<feature type="domain" description="Ketoreductase (KR)" evidence="4">
    <location>
        <begin position="535"/>
        <end position="634"/>
    </location>
</feature>
<dbReference type="InterPro" id="IPR042099">
    <property type="entry name" value="ANL_N_sf"/>
</dbReference>
<dbReference type="EMBL" id="JBBJCI010000082">
    <property type="protein sequence ID" value="KAK7249142.1"/>
    <property type="molecule type" value="Genomic_DNA"/>
</dbReference>
<dbReference type="SUPFAM" id="SSF51735">
    <property type="entry name" value="NAD(P)-binding Rossmann-fold domains"/>
    <property type="match status" value="2"/>
</dbReference>
<dbReference type="Gene3D" id="3.30.300.30">
    <property type="match status" value="1"/>
</dbReference>
<dbReference type="InterPro" id="IPR013968">
    <property type="entry name" value="PKS_KR"/>
</dbReference>
<dbReference type="Gene3D" id="3.40.50.12780">
    <property type="entry name" value="N-terminal domain of ligase-like"/>
    <property type="match status" value="2"/>
</dbReference>
<evidence type="ECO:0000259" key="4">
    <source>
        <dbReference type="Pfam" id="PF08659"/>
    </source>
</evidence>
<dbReference type="InterPro" id="IPR036291">
    <property type="entry name" value="NAD(P)-bd_dom_sf"/>
</dbReference>
<dbReference type="SUPFAM" id="SSF56801">
    <property type="entry name" value="Acetyl-CoA synthetase-like"/>
    <property type="match status" value="2"/>
</dbReference>
<accession>A0ABR1G833</accession>
<dbReference type="Gene3D" id="3.40.50.720">
    <property type="entry name" value="NAD(P)-binding Rossmann-like Domain"/>
    <property type="match status" value="1"/>
</dbReference>
<sequence length="638" mass="65987">MTPNCAPAIECHYAIAGWAGCVALNLNPRLSPDELAYCLEGADCEVLVADTSYAGLVVEASRRYEKIRAVVWTDVLHKAAADLDVPTVLYETVVADGPVVERPEDAKALPGSAARRCPRRARDGSNVPTVEKPLEADADAVDVAPGSDGVGEVWIRGPTLFSGYNNNAKATAEAITPDGWFRTGDLAKVNDMSYLTITDRAKDMILVGSENVYCVEAVVVKQDDSLTAAALRRHAAAKLADFKVPSSIEFVARADLPMTGSGKVAKAALKKRDAKLAEERKAARASRKQAAQPPSGIADHVYGVTWVDAPLAAEAAAAVEGFWVLLDDGTGVAQELAAKMTGATAAILPPAPAGATLEQEKARVACALEESGEDVAGVVCLTALGAGAALGDDVAGATKAALKTLLALLQALDERDDAPRVVVATRGAADDASLDGVEATAPDAALASCAVWGMVRSAAAETPKLRFRVVDLCPCEPSRERDAAFLLQELGTAPPASRAESAWRKRRRKAPRLAPLPVPRLLEGGPVVDADVAAGVHVVSGGTGGLGVEWAGKLAAAAGKAATLVLASRRAPSPELAAKLAKLASDTGATVVVEQADVSLASGAEALLARGAALKPTPATKLRVWHLAGVVDDGARRR</sequence>
<dbReference type="InterPro" id="IPR025110">
    <property type="entry name" value="AMP-bd_C"/>
</dbReference>
<protein>
    <submittedName>
        <fullName evidence="6">Ligase</fullName>
    </submittedName>
</protein>
<dbReference type="Pfam" id="PF13193">
    <property type="entry name" value="AMP-binding_C"/>
    <property type="match status" value="1"/>
</dbReference>
<evidence type="ECO:0000256" key="3">
    <source>
        <dbReference type="SAM" id="MobiDB-lite"/>
    </source>
</evidence>
<dbReference type="InterPro" id="IPR045851">
    <property type="entry name" value="AMP-bd_C_sf"/>
</dbReference>
<evidence type="ECO:0000313" key="6">
    <source>
        <dbReference type="EMBL" id="KAK7249142.1"/>
    </source>
</evidence>
<keyword evidence="7" id="KW-1185">Reference proteome</keyword>
<evidence type="ECO:0000313" key="7">
    <source>
        <dbReference type="Proteomes" id="UP001363151"/>
    </source>
</evidence>
<evidence type="ECO:0000256" key="2">
    <source>
        <dbReference type="ARBA" id="ARBA00022598"/>
    </source>
</evidence>
<comment type="similarity">
    <text evidence="1">Belongs to the ATP-dependent AMP-binding enzyme family.</text>
</comment>
<organism evidence="6 7">
    <name type="scientific">Aureococcus anophagefferens</name>
    <name type="common">Harmful bloom alga</name>
    <dbReference type="NCBI Taxonomy" id="44056"/>
    <lineage>
        <taxon>Eukaryota</taxon>
        <taxon>Sar</taxon>
        <taxon>Stramenopiles</taxon>
        <taxon>Ochrophyta</taxon>
        <taxon>Pelagophyceae</taxon>
        <taxon>Pelagomonadales</taxon>
        <taxon>Pelagomonadaceae</taxon>
        <taxon>Aureococcus</taxon>
    </lineage>
</organism>
<evidence type="ECO:0000256" key="1">
    <source>
        <dbReference type="ARBA" id="ARBA00006432"/>
    </source>
</evidence>
<proteinExistence type="inferred from homology"/>
<feature type="domain" description="AMP-binding enzyme C-terminal" evidence="5">
    <location>
        <begin position="217"/>
        <end position="263"/>
    </location>
</feature>
<name>A0ABR1G833_AURAN</name>
<keyword evidence="2 6" id="KW-0436">Ligase</keyword>
<dbReference type="PANTHER" id="PTHR43201:SF5">
    <property type="entry name" value="MEDIUM-CHAIN ACYL-COA LIGASE ACSF2, MITOCHONDRIAL"/>
    <property type="match status" value="1"/>
</dbReference>
<feature type="region of interest" description="Disordered" evidence="3">
    <location>
        <begin position="105"/>
        <end position="129"/>
    </location>
</feature>
<dbReference type="GO" id="GO:0016874">
    <property type="term" value="F:ligase activity"/>
    <property type="evidence" value="ECO:0007669"/>
    <property type="project" value="UniProtKB-KW"/>
</dbReference>
<reference evidence="6 7" key="1">
    <citation type="submission" date="2024-03" db="EMBL/GenBank/DDBJ databases">
        <title>Aureococcus anophagefferens CCMP1851 and Kratosvirus quantuckense: Draft genome of a second virus-susceptible host strain in the model system.</title>
        <authorList>
            <person name="Chase E."/>
            <person name="Truchon A.R."/>
            <person name="Schepens W."/>
            <person name="Wilhelm S.W."/>
        </authorList>
    </citation>
    <scope>NUCLEOTIDE SEQUENCE [LARGE SCALE GENOMIC DNA]</scope>
    <source>
        <strain evidence="6 7">CCMP1851</strain>
    </source>
</reference>
<gene>
    <name evidence="6" type="ORF">SO694_00045278</name>
</gene>